<evidence type="ECO:0000256" key="2">
    <source>
        <dbReference type="ARBA" id="ARBA00022963"/>
    </source>
</evidence>
<feature type="short sequence motif" description="DGA/G" evidence="4">
    <location>
        <begin position="212"/>
        <end position="214"/>
    </location>
</feature>
<dbReference type="InterPro" id="IPR043864">
    <property type="entry name" value="Omp85-like_dom"/>
</dbReference>
<evidence type="ECO:0000256" key="4">
    <source>
        <dbReference type="PROSITE-ProRule" id="PRU01161"/>
    </source>
</evidence>
<keyword evidence="2 4" id="KW-0442">Lipid degradation</keyword>
<dbReference type="Gene3D" id="2.40.160.50">
    <property type="entry name" value="membrane protein fhac: a member of the omp85/tpsb transporter family"/>
    <property type="match status" value="1"/>
</dbReference>
<keyword evidence="3 4" id="KW-0443">Lipid metabolism</keyword>
<proteinExistence type="predicted"/>
<dbReference type="GO" id="GO:0016042">
    <property type="term" value="P:lipid catabolic process"/>
    <property type="evidence" value="ECO:0007669"/>
    <property type="project" value="UniProtKB-UniRule"/>
</dbReference>
<gene>
    <name evidence="7" type="ORF">SAMN05444278_104136</name>
</gene>
<evidence type="ECO:0000256" key="5">
    <source>
        <dbReference type="SAM" id="SignalP"/>
    </source>
</evidence>
<dbReference type="GO" id="GO:0016787">
    <property type="term" value="F:hydrolase activity"/>
    <property type="evidence" value="ECO:0007669"/>
    <property type="project" value="UniProtKB-UniRule"/>
</dbReference>
<feature type="short sequence motif" description="GXGXXG" evidence="4">
    <location>
        <begin position="40"/>
        <end position="45"/>
    </location>
</feature>
<feature type="short sequence motif" description="GXSXG" evidence="4">
    <location>
        <begin position="67"/>
        <end position="71"/>
    </location>
</feature>
<reference evidence="7 8" key="1">
    <citation type="submission" date="2016-11" db="EMBL/GenBank/DDBJ databases">
        <authorList>
            <person name="Jaros S."/>
            <person name="Januszkiewicz K."/>
            <person name="Wedrychowicz H."/>
        </authorList>
    </citation>
    <scope>NUCLEOTIDE SEQUENCE [LARGE SCALE GENOMIC DNA]</scope>
    <source>
        <strain evidence="7 8">DSM 25661</strain>
    </source>
</reference>
<dbReference type="PANTHER" id="PTHR14226">
    <property type="entry name" value="NEUROPATHY TARGET ESTERASE/SWISS CHEESE D.MELANOGASTER"/>
    <property type="match status" value="1"/>
</dbReference>
<keyword evidence="1 4" id="KW-0378">Hydrolase</keyword>
<evidence type="ECO:0000259" key="6">
    <source>
        <dbReference type="PROSITE" id="PS51635"/>
    </source>
</evidence>
<dbReference type="OrthoDB" id="9770965at2"/>
<organism evidence="7 8">
    <name type="scientific">Psychroflexus salarius</name>
    <dbReference type="NCBI Taxonomy" id="1155689"/>
    <lineage>
        <taxon>Bacteria</taxon>
        <taxon>Pseudomonadati</taxon>
        <taxon>Bacteroidota</taxon>
        <taxon>Flavobacteriia</taxon>
        <taxon>Flavobacteriales</taxon>
        <taxon>Flavobacteriaceae</taxon>
        <taxon>Psychroflexus</taxon>
    </lineage>
</organism>
<feature type="chain" id="PRO_5012815782" evidence="5">
    <location>
        <begin position="19"/>
        <end position="748"/>
    </location>
</feature>
<evidence type="ECO:0000313" key="8">
    <source>
        <dbReference type="Proteomes" id="UP000184462"/>
    </source>
</evidence>
<dbReference type="Gene3D" id="3.40.1090.10">
    <property type="entry name" value="Cytosolic phospholipase A2 catalytic domain"/>
    <property type="match status" value="2"/>
</dbReference>
<protein>
    <submittedName>
        <fullName evidence="7">NTE family protein</fullName>
    </submittedName>
</protein>
<dbReference type="InterPro" id="IPR002641">
    <property type="entry name" value="PNPLA_dom"/>
</dbReference>
<name>A0A1M4VMC3_9FLAO</name>
<dbReference type="EMBL" id="FQTW01000004">
    <property type="protein sequence ID" value="SHE70221.1"/>
    <property type="molecule type" value="Genomic_DNA"/>
</dbReference>
<feature type="active site" description="Nucleophile" evidence="4">
    <location>
        <position position="69"/>
    </location>
</feature>
<feature type="signal peptide" evidence="5">
    <location>
        <begin position="1"/>
        <end position="18"/>
    </location>
</feature>
<sequence length="748" mass="84488">MTSKILLLSFLLSWASFAFQPQDIILPTNDTLKVGLVLSGGGAKGLAHIGVLKKIEEANLRIDYIGGTSMGAIVGGLYASGFSANQLDSIFRNTNFQKLIQDELPRESMTFFEKQEAERYALKLNFDRFQLKLPSGISKGQNIYNLLAQLTARLQTKDFTQLPIPFFCVVTNIETGKAEILDHGNLAEAISASGSIPTLFQPVQIDNQIYVDGGVLNNYPVEEMKRRGANFIIGVDVQDSLMTRENLKSGLDIFTQVNNFRTINVMAPKRQLTDLYIQPDIDEFTVLSFEDGAKIIQKGEEVGLQFLPAFQKIAARQDGQIQHHSKSIIDSLQVSSIAIESNSAYPRNYITGKLNFPTDEKIAFKRLNTGLNNLSATDNFRKIHYNLKEIDSAFALKLKVYDNNTDAYLRFSAHYDELYKTSVLVNYTKKSLFFENDHSSLDLILGDNLRYNFNYYIDKGKYWSIGLNSRYNRFADDVNFEFIQQNSTIQNAEINSLRLLVEDFTNQFFIQTRVYNSTIFGVGAEFKHLEASTNTLIPDEDSATGNDEFVTQIENQDLTSVYTYFKHDSFDSKYFPKQGLFSEIKYNLYLPIVDNYSEFSIFKANVGVAFPIASNLSTYLSLEGGGTIGSDNVGGLNFYLGGYGNETINNFRPFFGYDFFTISANSYLKSTIKLDYEFIKKNHLLGYVNYANADNNLYSSTAWLDAPEFTGYALGYGVETIIGPINLICSYSPEVNKTEWYISLGYWF</sequence>
<dbReference type="STRING" id="1155689.SAMN05444278_104136"/>
<feature type="domain" description="PNPLA" evidence="6">
    <location>
        <begin position="36"/>
        <end position="225"/>
    </location>
</feature>
<dbReference type="Pfam" id="PF01734">
    <property type="entry name" value="Patatin"/>
    <property type="match status" value="1"/>
</dbReference>
<feature type="active site" description="Proton acceptor" evidence="4">
    <location>
        <position position="212"/>
    </location>
</feature>
<dbReference type="RefSeq" id="WP_073192843.1">
    <property type="nucleotide sequence ID" value="NZ_FQTW01000004.1"/>
</dbReference>
<dbReference type="PROSITE" id="PS51635">
    <property type="entry name" value="PNPLA"/>
    <property type="match status" value="1"/>
</dbReference>
<dbReference type="Pfam" id="PF19143">
    <property type="entry name" value="Omp85_2"/>
    <property type="match status" value="1"/>
</dbReference>
<accession>A0A1M4VMC3</accession>
<dbReference type="Proteomes" id="UP000184462">
    <property type="component" value="Unassembled WGS sequence"/>
</dbReference>
<evidence type="ECO:0000313" key="7">
    <source>
        <dbReference type="EMBL" id="SHE70221.1"/>
    </source>
</evidence>
<dbReference type="PANTHER" id="PTHR14226:SF29">
    <property type="entry name" value="NEUROPATHY TARGET ESTERASE SWS"/>
    <property type="match status" value="1"/>
</dbReference>
<evidence type="ECO:0000256" key="3">
    <source>
        <dbReference type="ARBA" id="ARBA00023098"/>
    </source>
</evidence>
<evidence type="ECO:0000256" key="1">
    <source>
        <dbReference type="ARBA" id="ARBA00022801"/>
    </source>
</evidence>
<dbReference type="CDD" id="cd07205">
    <property type="entry name" value="Pat_PNPLA6_PNPLA7_NTE1_like"/>
    <property type="match status" value="1"/>
</dbReference>
<keyword evidence="5" id="KW-0732">Signal</keyword>
<dbReference type="InterPro" id="IPR050301">
    <property type="entry name" value="NTE"/>
</dbReference>
<keyword evidence="8" id="KW-1185">Reference proteome</keyword>
<dbReference type="AlphaFoldDB" id="A0A1M4VMC3"/>
<dbReference type="InterPro" id="IPR016035">
    <property type="entry name" value="Acyl_Trfase/lysoPLipase"/>
</dbReference>
<dbReference type="SUPFAM" id="SSF52151">
    <property type="entry name" value="FabD/lysophospholipase-like"/>
    <property type="match status" value="1"/>
</dbReference>